<accession>A0A4R6Y947</accession>
<evidence type="ECO:0000313" key="2">
    <source>
        <dbReference type="EMBL" id="TDR31943.1"/>
    </source>
</evidence>
<organism evidence="2 3">
    <name type="scientific">Hydromonas duriensis</name>
    <dbReference type="NCBI Taxonomy" id="1527608"/>
    <lineage>
        <taxon>Bacteria</taxon>
        <taxon>Pseudomonadati</taxon>
        <taxon>Pseudomonadota</taxon>
        <taxon>Betaproteobacteria</taxon>
        <taxon>Burkholderiales</taxon>
        <taxon>Burkholderiaceae</taxon>
        <taxon>Hydromonas</taxon>
    </lineage>
</organism>
<keyword evidence="1" id="KW-1133">Transmembrane helix</keyword>
<dbReference type="Pfam" id="PF10993">
    <property type="entry name" value="DUF2818"/>
    <property type="match status" value="1"/>
</dbReference>
<reference evidence="2 3" key="1">
    <citation type="submission" date="2019-03" db="EMBL/GenBank/DDBJ databases">
        <title>Genomic Encyclopedia of Type Strains, Phase IV (KMG-IV): sequencing the most valuable type-strain genomes for metagenomic binning, comparative biology and taxonomic classification.</title>
        <authorList>
            <person name="Goeker M."/>
        </authorList>
    </citation>
    <scope>NUCLEOTIDE SEQUENCE [LARGE SCALE GENOMIC DNA]</scope>
    <source>
        <strain evidence="2 3">DSM 102852</strain>
    </source>
</reference>
<dbReference type="PIRSF" id="PIRSF019883">
    <property type="entry name" value="UCP019883"/>
    <property type="match status" value="1"/>
</dbReference>
<protein>
    <submittedName>
        <fullName evidence="2">Uncharacterized protein DUF2818</fullName>
    </submittedName>
</protein>
<keyword evidence="1" id="KW-0812">Transmembrane</keyword>
<proteinExistence type="predicted"/>
<dbReference type="InterPro" id="IPR016768">
    <property type="entry name" value="UCP019883"/>
</dbReference>
<keyword evidence="3" id="KW-1185">Reference proteome</keyword>
<dbReference type="RefSeq" id="WP_133619391.1">
    <property type="nucleotide sequence ID" value="NZ_SNZE01000006.1"/>
</dbReference>
<feature type="transmembrane region" description="Helical" evidence="1">
    <location>
        <begin position="38"/>
        <end position="59"/>
    </location>
</feature>
<name>A0A4R6Y947_9BURK</name>
<dbReference type="AlphaFoldDB" id="A0A4R6Y947"/>
<sequence length="97" mass="10993">MTGFLWLLLLLGLLFASLPFVADKTFLGLPVLKQDKKMGLRLFELVCAYGLFVLCGRLLEGSVTQVKTQGWAFYAVTALFFIVAAAPAFIWRYLWKR</sequence>
<evidence type="ECO:0000313" key="3">
    <source>
        <dbReference type="Proteomes" id="UP000294480"/>
    </source>
</evidence>
<keyword evidence="1" id="KW-0472">Membrane</keyword>
<dbReference type="OrthoDB" id="5785537at2"/>
<evidence type="ECO:0000256" key="1">
    <source>
        <dbReference type="SAM" id="Phobius"/>
    </source>
</evidence>
<comment type="caution">
    <text evidence="2">The sequence shown here is derived from an EMBL/GenBank/DDBJ whole genome shotgun (WGS) entry which is preliminary data.</text>
</comment>
<gene>
    <name evidence="2" type="ORF">DFR44_1065</name>
</gene>
<feature type="transmembrane region" description="Helical" evidence="1">
    <location>
        <begin position="71"/>
        <end position="94"/>
    </location>
</feature>
<dbReference type="Proteomes" id="UP000294480">
    <property type="component" value="Unassembled WGS sequence"/>
</dbReference>
<dbReference type="EMBL" id="SNZE01000006">
    <property type="protein sequence ID" value="TDR31943.1"/>
    <property type="molecule type" value="Genomic_DNA"/>
</dbReference>